<evidence type="ECO:0000256" key="4">
    <source>
        <dbReference type="ARBA" id="ARBA00023172"/>
    </source>
</evidence>
<protein>
    <recommendedName>
        <fullName evidence="10">Integrase</fullName>
    </recommendedName>
</protein>
<gene>
    <name evidence="8" type="ORF">EDM57_21010</name>
</gene>
<dbReference type="InterPro" id="IPR002104">
    <property type="entry name" value="Integrase_catalytic"/>
</dbReference>
<dbReference type="Pfam" id="PF13495">
    <property type="entry name" value="Phage_int_SAM_4"/>
    <property type="match status" value="1"/>
</dbReference>
<dbReference type="GO" id="GO:0003677">
    <property type="term" value="F:DNA binding"/>
    <property type="evidence" value="ECO:0007669"/>
    <property type="project" value="UniProtKB-UniRule"/>
</dbReference>
<feature type="domain" description="Tyr recombinase" evidence="6">
    <location>
        <begin position="135"/>
        <end position="330"/>
    </location>
</feature>
<dbReference type="Gene3D" id="1.10.150.130">
    <property type="match status" value="1"/>
</dbReference>
<dbReference type="InterPro" id="IPR011010">
    <property type="entry name" value="DNA_brk_join_enz"/>
</dbReference>
<evidence type="ECO:0000256" key="5">
    <source>
        <dbReference type="PROSITE-ProRule" id="PRU01248"/>
    </source>
</evidence>
<evidence type="ECO:0000259" key="7">
    <source>
        <dbReference type="PROSITE" id="PS51900"/>
    </source>
</evidence>
<reference evidence="8 9" key="1">
    <citation type="submission" date="2018-10" db="EMBL/GenBank/DDBJ databases">
        <title>Phylogenomics of Brevibacillus.</title>
        <authorList>
            <person name="Dunlap C."/>
        </authorList>
    </citation>
    <scope>NUCLEOTIDE SEQUENCE [LARGE SCALE GENOMIC DNA]</scope>
    <source>
        <strain evidence="8 9">DSM 100115</strain>
    </source>
</reference>
<keyword evidence="9" id="KW-1185">Reference proteome</keyword>
<keyword evidence="3 5" id="KW-0238">DNA-binding</keyword>
<dbReference type="EMBL" id="RHHS01000055">
    <property type="protein sequence ID" value="RNB52698.1"/>
    <property type="molecule type" value="Genomic_DNA"/>
</dbReference>
<keyword evidence="2" id="KW-0229">DNA integration</keyword>
<dbReference type="InterPro" id="IPR004107">
    <property type="entry name" value="Integrase_SAM-like_N"/>
</dbReference>
<dbReference type="PANTHER" id="PTHR30349:SF64">
    <property type="entry name" value="PROPHAGE INTEGRASE INTD-RELATED"/>
    <property type="match status" value="1"/>
</dbReference>
<dbReference type="PANTHER" id="PTHR30349">
    <property type="entry name" value="PHAGE INTEGRASE-RELATED"/>
    <property type="match status" value="1"/>
</dbReference>
<dbReference type="OrthoDB" id="9801717at2"/>
<dbReference type="Gene3D" id="1.10.443.10">
    <property type="entry name" value="Intergrase catalytic core"/>
    <property type="match status" value="1"/>
</dbReference>
<feature type="domain" description="Core-binding (CB)" evidence="7">
    <location>
        <begin position="22"/>
        <end position="107"/>
    </location>
</feature>
<evidence type="ECO:0000256" key="1">
    <source>
        <dbReference type="ARBA" id="ARBA00008857"/>
    </source>
</evidence>
<dbReference type="InterPro" id="IPR010998">
    <property type="entry name" value="Integrase_recombinase_N"/>
</dbReference>
<dbReference type="GO" id="GO:0015074">
    <property type="term" value="P:DNA integration"/>
    <property type="evidence" value="ECO:0007669"/>
    <property type="project" value="UniProtKB-KW"/>
</dbReference>
<dbReference type="PROSITE" id="PS51898">
    <property type="entry name" value="TYR_RECOMBINASE"/>
    <property type="match status" value="1"/>
</dbReference>
<organism evidence="8 9">
    <name type="scientific">Brevibacillus gelatini</name>
    <dbReference type="NCBI Taxonomy" id="1655277"/>
    <lineage>
        <taxon>Bacteria</taxon>
        <taxon>Bacillati</taxon>
        <taxon>Bacillota</taxon>
        <taxon>Bacilli</taxon>
        <taxon>Bacillales</taxon>
        <taxon>Paenibacillaceae</taxon>
        <taxon>Brevibacillus</taxon>
    </lineage>
</organism>
<name>A0A3M8ANB7_9BACL</name>
<dbReference type="InterPro" id="IPR044068">
    <property type="entry name" value="CB"/>
</dbReference>
<dbReference type="GO" id="GO:0006310">
    <property type="term" value="P:DNA recombination"/>
    <property type="evidence" value="ECO:0007669"/>
    <property type="project" value="UniProtKB-KW"/>
</dbReference>
<evidence type="ECO:0000256" key="2">
    <source>
        <dbReference type="ARBA" id="ARBA00022908"/>
    </source>
</evidence>
<evidence type="ECO:0000259" key="6">
    <source>
        <dbReference type="PROSITE" id="PS51898"/>
    </source>
</evidence>
<accession>A0A3M8ANB7</accession>
<dbReference type="Pfam" id="PF00589">
    <property type="entry name" value="Phage_integrase"/>
    <property type="match status" value="1"/>
</dbReference>
<evidence type="ECO:0000313" key="9">
    <source>
        <dbReference type="Proteomes" id="UP000268829"/>
    </source>
</evidence>
<dbReference type="SUPFAM" id="SSF56349">
    <property type="entry name" value="DNA breaking-rejoining enzymes"/>
    <property type="match status" value="1"/>
</dbReference>
<dbReference type="InterPro" id="IPR013762">
    <property type="entry name" value="Integrase-like_cat_sf"/>
</dbReference>
<dbReference type="Proteomes" id="UP000268829">
    <property type="component" value="Unassembled WGS sequence"/>
</dbReference>
<dbReference type="AlphaFoldDB" id="A0A3M8ANB7"/>
<comment type="caution">
    <text evidence="8">The sequence shown here is derived from an EMBL/GenBank/DDBJ whole genome shotgun (WGS) entry which is preliminary data.</text>
</comment>
<evidence type="ECO:0000256" key="3">
    <source>
        <dbReference type="ARBA" id="ARBA00023125"/>
    </source>
</evidence>
<proteinExistence type="inferred from homology"/>
<comment type="similarity">
    <text evidence="1">Belongs to the 'phage' integrase family.</text>
</comment>
<dbReference type="PROSITE" id="PS51900">
    <property type="entry name" value="CB"/>
    <property type="match status" value="1"/>
</dbReference>
<evidence type="ECO:0008006" key="10">
    <source>
        <dbReference type="Google" id="ProtNLM"/>
    </source>
</evidence>
<sequence>MYRDRAERLPKITDEQWKEVNSFNRDKVEEYLLESTHLSKQSQTQYKSALRQFYYWVHETFGEKKKIYELKKKDFMRFQNMLIRRGMSSNAIKLKRSCVSALNKYLINFYEDEEEFATFRNFVDGVPNPTPNKVYKKIPLSHEEFEQILRVLEEDEQWQIIAALHLMYASACRRSELIQLKKEIVNYSYVKDKEGNDTSYYKTHEVRAKGRGLDGKPRALLFDDKAKQAVLKWLEVRGDDDCPYIFVSKQNGEVKQINVTTVNYWCKEIISDIIGRRVNPHLIRGTRSTHLLLEGKDIKKAQALLGHEDSSTTDKFYDLRDNKDDLSDIF</sequence>
<dbReference type="InterPro" id="IPR050090">
    <property type="entry name" value="Tyrosine_recombinase_XerCD"/>
</dbReference>
<keyword evidence="4" id="KW-0233">DNA recombination</keyword>
<evidence type="ECO:0000313" key="8">
    <source>
        <dbReference type="EMBL" id="RNB52698.1"/>
    </source>
</evidence>